<comment type="subcellular location">
    <subcellularLocation>
        <location evidence="1">Nucleus</location>
    </subcellularLocation>
</comment>
<evidence type="ECO:0000256" key="5">
    <source>
        <dbReference type="ARBA" id="ARBA00023163"/>
    </source>
</evidence>
<evidence type="ECO:0000313" key="10">
    <source>
        <dbReference type="Proteomes" id="UP001056436"/>
    </source>
</evidence>
<evidence type="ECO:0000256" key="3">
    <source>
        <dbReference type="ARBA" id="ARBA00023015"/>
    </source>
</evidence>
<evidence type="ECO:0000313" key="9">
    <source>
        <dbReference type="EMBL" id="KAI3536921.1"/>
    </source>
</evidence>
<keyword evidence="6" id="KW-0539">Nucleus</keyword>
<proteinExistence type="inferred from homology"/>
<evidence type="ECO:0000256" key="7">
    <source>
        <dbReference type="SAM" id="MobiDB-lite"/>
    </source>
</evidence>
<comment type="similarity">
    <text evidence="2">Belongs to the transcriptional coactivator PC4 family.</text>
</comment>
<comment type="caution">
    <text evidence="9">The sequence shown here is derived from an EMBL/GenBank/DDBJ whole genome shotgun (WGS) entry which is preliminary data.</text>
</comment>
<evidence type="ECO:0000256" key="1">
    <source>
        <dbReference type="ARBA" id="ARBA00004123"/>
    </source>
</evidence>
<keyword evidence="3" id="KW-0805">Transcription regulation</keyword>
<keyword evidence="5" id="KW-0804">Transcription</keyword>
<dbReference type="Pfam" id="PF02229">
    <property type="entry name" value="PC4"/>
    <property type="match status" value="1"/>
</dbReference>
<dbReference type="InterPro" id="IPR009044">
    <property type="entry name" value="ssDNA-bd_transcriptional_reg"/>
</dbReference>
<dbReference type="Proteomes" id="UP001056436">
    <property type="component" value="Unassembled WGS sequence"/>
</dbReference>
<sequence length="207" mass="22721">MRLTTHQRSRLNFFSSTLIIAPIFFALRQATISPTISPIGTANLTNIQSIMPFTKGTKRAAPRDSRSDSEDEVITKSNKKTKTAKNGASTDGVDKDGNPFWDLSNKRRIGLSQFKNTTFVNIREFYEKDGDMLPGKKGISLTVPQYEALVKAMPAISEKLRAMGHDVEDVEEDGGAPTAVEAPKPAAKEKSRAKKSNIEATSDEESD</sequence>
<dbReference type="GO" id="GO:0005634">
    <property type="term" value="C:nucleus"/>
    <property type="evidence" value="ECO:0007669"/>
    <property type="project" value="UniProtKB-SubCell"/>
</dbReference>
<dbReference type="GO" id="GO:0003713">
    <property type="term" value="F:transcription coactivator activity"/>
    <property type="evidence" value="ECO:0007669"/>
    <property type="project" value="InterPro"/>
</dbReference>
<name>A0A9P9X4V2_9PEZI</name>
<feature type="region of interest" description="Disordered" evidence="7">
    <location>
        <begin position="54"/>
        <end position="96"/>
    </location>
</feature>
<dbReference type="InterPro" id="IPR003173">
    <property type="entry name" value="PC4_C"/>
</dbReference>
<gene>
    <name evidence="9" type="ORF">CABS02_12362</name>
</gene>
<accession>A0A9P9X4V2</accession>
<dbReference type="SUPFAM" id="SSF54447">
    <property type="entry name" value="ssDNA-binding transcriptional regulator domain"/>
    <property type="match status" value="1"/>
</dbReference>
<dbReference type="Gene3D" id="2.30.31.10">
    <property type="entry name" value="Transcriptional Coactivator Pc4, Chain A"/>
    <property type="match status" value="1"/>
</dbReference>
<keyword evidence="10" id="KW-1185">Reference proteome</keyword>
<organism evidence="9 10">
    <name type="scientific">Colletotrichum abscissum</name>
    <dbReference type="NCBI Taxonomy" id="1671311"/>
    <lineage>
        <taxon>Eukaryota</taxon>
        <taxon>Fungi</taxon>
        <taxon>Dikarya</taxon>
        <taxon>Ascomycota</taxon>
        <taxon>Pezizomycotina</taxon>
        <taxon>Sordariomycetes</taxon>
        <taxon>Hypocreomycetidae</taxon>
        <taxon>Glomerellales</taxon>
        <taxon>Glomerellaceae</taxon>
        <taxon>Colletotrichum</taxon>
        <taxon>Colletotrichum acutatum species complex</taxon>
    </lineage>
</organism>
<dbReference type="OrthoDB" id="2505440at2759"/>
<evidence type="ECO:0000256" key="2">
    <source>
        <dbReference type="ARBA" id="ARBA00009001"/>
    </source>
</evidence>
<protein>
    <submittedName>
        <fullName evidence="9">Transcriptional Coactivator p15</fullName>
    </submittedName>
</protein>
<dbReference type="AlphaFoldDB" id="A0A9P9X4V2"/>
<dbReference type="PANTHER" id="PTHR13215">
    <property type="entry name" value="RNA POLYMERASE II TRANSCRIPTIONAL COACTIVATOR"/>
    <property type="match status" value="1"/>
</dbReference>
<dbReference type="GO" id="GO:0003677">
    <property type="term" value="F:DNA binding"/>
    <property type="evidence" value="ECO:0007669"/>
    <property type="project" value="UniProtKB-KW"/>
</dbReference>
<evidence type="ECO:0000256" key="4">
    <source>
        <dbReference type="ARBA" id="ARBA00023125"/>
    </source>
</evidence>
<feature type="region of interest" description="Disordered" evidence="7">
    <location>
        <begin position="167"/>
        <end position="207"/>
    </location>
</feature>
<dbReference type="EMBL" id="SDAQ01000119">
    <property type="protein sequence ID" value="KAI3536921.1"/>
    <property type="molecule type" value="Genomic_DNA"/>
</dbReference>
<dbReference type="InterPro" id="IPR045125">
    <property type="entry name" value="Sub1/Tcp4-like"/>
</dbReference>
<reference evidence="9" key="1">
    <citation type="submission" date="2019-01" db="EMBL/GenBank/DDBJ databases">
        <title>Colletotrichum abscissum LGMF1257.</title>
        <authorList>
            <person name="Baroncelli R."/>
        </authorList>
    </citation>
    <scope>NUCLEOTIDE SEQUENCE</scope>
    <source>
        <strain evidence="9">Ca142</strain>
    </source>
</reference>
<keyword evidence="4" id="KW-0238">DNA-binding</keyword>
<feature type="domain" description="Transcriptional coactivator p15 (PC4) C-terminal" evidence="8">
    <location>
        <begin position="101"/>
        <end position="152"/>
    </location>
</feature>
<evidence type="ECO:0000256" key="6">
    <source>
        <dbReference type="ARBA" id="ARBA00023242"/>
    </source>
</evidence>
<dbReference type="GO" id="GO:0060261">
    <property type="term" value="P:positive regulation of transcription initiation by RNA polymerase II"/>
    <property type="evidence" value="ECO:0007669"/>
    <property type="project" value="InterPro"/>
</dbReference>
<evidence type="ECO:0000259" key="8">
    <source>
        <dbReference type="Pfam" id="PF02229"/>
    </source>
</evidence>